<sequence length="434" mass="49543">MKIQPKEKLFPREDSMKIVNTDFATLPSGKNIPEKNNLHKSFSKMLVLAQIFGYLPAQGILGPDFRSLHFTWKSVRVLYAVLTIVGAIFVSVMQMHKIFVKGFDLMEANRFFFNFSGVVGGILFLKLAITWPTLIKDWTSVEVSMLSYGWPAGLNRKLNTLLITFSVMGLVEHLLGQINKLILSLNCNTGVAEGFNYFLSNMSFSHIFSIMDYDVFKGLTLQAINLQLCFIWTFNDLFVMILSTALSYRFSQITARIQSVADAKIDSEIIWKNLREDYNRLCRLCRRVDEEISYIVLMTFASDLFFILVQLFNSLRHLRNDIERIYFYWSFGFLIVRTISLCLFGAQVNDESTKPMLVLNSVSSSVYNLEIQRFIQQIGTSEVAITGKNFFSITRGLILSIAGAIVTYELVLIQFNDALLKSDPEEEGVCPVYV</sequence>
<comment type="function">
    <text evidence="8">Plays a role in the sugar gustatory response.</text>
</comment>
<feature type="transmembrane region" description="Helical" evidence="9">
    <location>
        <begin position="77"/>
        <end position="99"/>
    </location>
</feature>
<dbReference type="Proteomes" id="UP001168821">
    <property type="component" value="Unassembled WGS sequence"/>
</dbReference>
<keyword evidence="3" id="KW-1003">Cell membrane</keyword>
<comment type="caution">
    <text evidence="10">The sequence shown here is derived from an EMBL/GenBank/DDBJ whole genome shotgun (WGS) entry which is preliminary data.</text>
</comment>
<dbReference type="GO" id="GO:0005886">
    <property type="term" value="C:plasma membrane"/>
    <property type="evidence" value="ECO:0007669"/>
    <property type="project" value="UniProtKB-SubCell"/>
</dbReference>
<dbReference type="PANTHER" id="PTHR21421:SF29">
    <property type="entry name" value="GUSTATORY RECEPTOR 5A FOR TREHALOSE-RELATED"/>
    <property type="match status" value="1"/>
</dbReference>
<dbReference type="GO" id="GO:0008527">
    <property type="term" value="F:taste receptor activity"/>
    <property type="evidence" value="ECO:0007669"/>
    <property type="project" value="InterPro"/>
</dbReference>
<dbReference type="Pfam" id="PF06151">
    <property type="entry name" value="Trehalose_recp"/>
    <property type="match status" value="1"/>
</dbReference>
<keyword evidence="5 9" id="KW-1133">Transmembrane helix</keyword>
<accession>A0AA38IB17</accession>
<keyword evidence="7 8" id="KW-0675">Receptor</keyword>
<evidence type="ECO:0000313" key="11">
    <source>
        <dbReference type="Proteomes" id="UP001168821"/>
    </source>
</evidence>
<keyword evidence="6 9" id="KW-0472">Membrane</keyword>
<reference evidence="10" key="1">
    <citation type="journal article" date="2023" name="G3 (Bethesda)">
        <title>Whole genome assemblies of Zophobas morio and Tenebrio molitor.</title>
        <authorList>
            <person name="Kaur S."/>
            <person name="Stinson S.A."/>
            <person name="diCenzo G.C."/>
        </authorList>
    </citation>
    <scope>NUCLEOTIDE SEQUENCE</scope>
    <source>
        <strain evidence="10">QUZm001</strain>
    </source>
</reference>
<evidence type="ECO:0000313" key="10">
    <source>
        <dbReference type="EMBL" id="KAJ3654538.1"/>
    </source>
</evidence>
<keyword evidence="11" id="KW-1185">Reference proteome</keyword>
<dbReference type="GO" id="GO:0007165">
    <property type="term" value="P:signal transduction"/>
    <property type="evidence" value="ECO:0007669"/>
    <property type="project" value="UniProtKB-KW"/>
</dbReference>
<dbReference type="EMBL" id="JALNTZ010000004">
    <property type="protein sequence ID" value="KAJ3654538.1"/>
    <property type="molecule type" value="Genomic_DNA"/>
</dbReference>
<proteinExistence type="inferred from homology"/>
<evidence type="ECO:0000256" key="2">
    <source>
        <dbReference type="ARBA" id="ARBA00005327"/>
    </source>
</evidence>
<comment type="subcellular location">
    <subcellularLocation>
        <location evidence="1">Cell membrane</location>
        <topology evidence="1">Multi-pass membrane protein</topology>
    </subcellularLocation>
</comment>
<name>A0AA38IB17_9CUCU</name>
<organism evidence="10 11">
    <name type="scientific">Zophobas morio</name>
    <dbReference type="NCBI Taxonomy" id="2755281"/>
    <lineage>
        <taxon>Eukaryota</taxon>
        <taxon>Metazoa</taxon>
        <taxon>Ecdysozoa</taxon>
        <taxon>Arthropoda</taxon>
        <taxon>Hexapoda</taxon>
        <taxon>Insecta</taxon>
        <taxon>Pterygota</taxon>
        <taxon>Neoptera</taxon>
        <taxon>Endopterygota</taxon>
        <taxon>Coleoptera</taxon>
        <taxon>Polyphaga</taxon>
        <taxon>Cucujiformia</taxon>
        <taxon>Tenebrionidae</taxon>
        <taxon>Zophobas</taxon>
    </lineage>
</organism>
<dbReference type="PANTHER" id="PTHR21421">
    <property type="entry name" value="GUSTATORY RECEPTOR"/>
    <property type="match status" value="1"/>
</dbReference>
<feature type="transmembrane region" description="Helical" evidence="9">
    <location>
        <begin position="292"/>
        <end position="313"/>
    </location>
</feature>
<evidence type="ECO:0000256" key="8">
    <source>
        <dbReference type="PIRNR" id="PIRNR038981"/>
    </source>
</evidence>
<evidence type="ECO:0000256" key="6">
    <source>
        <dbReference type="ARBA" id="ARBA00023136"/>
    </source>
</evidence>
<evidence type="ECO:0000256" key="4">
    <source>
        <dbReference type="ARBA" id="ARBA00022692"/>
    </source>
</evidence>
<evidence type="ECO:0000256" key="9">
    <source>
        <dbReference type="SAM" id="Phobius"/>
    </source>
</evidence>
<feature type="transmembrane region" description="Helical" evidence="9">
    <location>
        <begin position="45"/>
        <end position="65"/>
    </location>
</feature>
<feature type="transmembrane region" description="Helical" evidence="9">
    <location>
        <begin position="397"/>
        <end position="415"/>
    </location>
</feature>
<comment type="similarity">
    <text evidence="2">Belongs to the insect chemoreceptor superfamily. Gustatory receptor (GR) family. Gr5a subfamily.</text>
</comment>
<evidence type="ECO:0000256" key="5">
    <source>
        <dbReference type="ARBA" id="ARBA00022989"/>
    </source>
</evidence>
<dbReference type="PIRSF" id="PIRSF038981">
    <property type="entry name" value="GRP"/>
    <property type="match status" value="1"/>
</dbReference>
<evidence type="ECO:0000256" key="1">
    <source>
        <dbReference type="ARBA" id="ARBA00004651"/>
    </source>
</evidence>
<keyword evidence="8" id="KW-0807">Transducer</keyword>
<keyword evidence="4 9" id="KW-0812">Transmembrane</keyword>
<feature type="transmembrane region" description="Helical" evidence="9">
    <location>
        <begin position="325"/>
        <end position="346"/>
    </location>
</feature>
<feature type="transmembrane region" description="Helical" evidence="9">
    <location>
        <begin position="111"/>
        <end position="134"/>
    </location>
</feature>
<evidence type="ECO:0000256" key="7">
    <source>
        <dbReference type="ARBA" id="ARBA00023170"/>
    </source>
</evidence>
<dbReference type="GO" id="GO:0050916">
    <property type="term" value="P:sensory perception of sweet taste"/>
    <property type="evidence" value="ECO:0007669"/>
    <property type="project" value="UniProtKB-ARBA"/>
</dbReference>
<dbReference type="InterPro" id="IPR009318">
    <property type="entry name" value="Gustatory_rcpt"/>
</dbReference>
<dbReference type="AlphaFoldDB" id="A0AA38IB17"/>
<protein>
    <recommendedName>
        <fullName evidence="8">Gustatory receptor</fullName>
    </recommendedName>
</protein>
<evidence type="ECO:0000256" key="3">
    <source>
        <dbReference type="ARBA" id="ARBA00022475"/>
    </source>
</evidence>
<gene>
    <name evidence="10" type="ORF">Zmor_013717</name>
</gene>